<protein>
    <recommendedName>
        <fullName evidence="3">ABC1 atypical kinase-like domain-containing protein</fullName>
    </recommendedName>
</protein>
<proteinExistence type="inferred from homology"/>
<organism evidence="4">
    <name type="scientific">Auxenochlorella protothecoides</name>
    <name type="common">Green microalga</name>
    <name type="synonym">Chlorella protothecoides</name>
    <dbReference type="NCBI Taxonomy" id="3075"/>
    <lineage>
        <taxon>Eukaryota</taxon>
        <taxon>Viridiplantae</taxon>
        <taxon>Chlorophyta</taxon>
        <taxon>core chlorophytes</taxon>
        <taxon>Trebouxiophyceae</taxon>
        <taxon>Chlorellales</taxon>
        <taxon>Chlorellaceae</taxon>
        <taxon>Auxenochlorella</taxon>
    </lineage>
</organism>
<feature type="region of interest" description="Disordered" evidence="2">
    <location>
        <begin position="885"/>
        <end position="980"/>
    </location>
</feature>
<sequence>ATPACPDTRRSDLFLHPGLACLHVPCHAWPVQGVPHLAGVRGMLSALAGAMRSNLRRHATLRPQLLGPGAVRAPSPARPPRRPDARGFAPLASAPSRGTGLHLTQPSRPGSPVVTQEESVPFTAYSPAVNAAYWATRPVTVAQRGLQIGGALLTWLVRGYLMARGSPGEVLQQRAEALRAVLVDLGAAAVKIGQAVSSRPDVAPPEVTLELEKLQDQIPPFPSDQAMAIIHASLGAPASAFFSDLSPAPVAAASLGQVYVGTLRADGRRVAVKVQRPGVASLIALDIYILRWVARRVQRLRRMNTDLAALLDEWAFSLFRELDYRVEAQQGTRFKELYGDLEDVFVPCMYHELTTRRVLTMEWVDGQRLRTAGGRGGSGDAGGAASSDDLRLVDIGVRCSLEQMLEQGYYHADPHPGNLLKTRDGRLAYIDFGMMGEIDGTIRRRGLECVLFACVGVGLPPQRPHKYPYLKPSPQCPNPTYRGLLQATLHLINREYEALADDFAMLGMLPSEGRKEEVVAALTGVFAEALSGGVNNLSFGELSNDLANTMYQFKFQIPSYYTLLVRSLSVLEGIALASNPDYKVLGATYPWVARRLLLDTSPELRSTLLTLLYKNGRFQFDRLVALLAQAAQGGASRRAAAAAASGGVGAAAPPSASDGAAAAAARPPPSSSTAEALGLLLSPRGDFLRSILVDELAKGVDSSWRLGADGVLGSARRELRAFLLAPESQGGPAALPFASVAAQATLSVLFAIPPLAEEADVEQVEGMRRLAAAVNPQQPVAGAGAVVGGGARPASAHAAPAHASAAHASAHAAGSLPPPPDQSLDGAWTGVEAVASAARWLARESATLGKEERAVAAQLPLAVAQALSSRLSSRAIQFVAAVAREDSGTAPGAPRGPSGSGAVDARATAAAAAPTVPTASQGPPPPSAGPPSAATYPGISRAPVMRPLAAPGYRGKGTAGTTVLTRPAPADSAAPASWLG</sequence>
<dbReference type="AlphaFoldDB" id="A0A1D1ZT34"/>
<accession>A0A1D1ZT34</accession>
<evidence type="ECO:0000313" key="4">
    <source>
        <dbReference type="EMBL" id="JAT70106.1"/>
    </source>
</evidence>
<reference evidence="4" key="1">
    <citation type="submission" date="2015-08" db="EMBL/GenBank/DDBJ databases">
        <authorList>
            <person name="Babu N.S."/>
            <person name="Beckwith C.J."/>
            <person name="Beseler K.G."/>
            <person name="Brison A."/>
            <person name="Carone J.V."/>
            <person name="Caskin T.P."/>
            <person name="Diamond M."/>
            <person name="Durham M.E."/>
            <person name="Foxe J.M."/>
            <person name="Go M."/>
            <person name="Henderson B.A."/>
            <person name="Jones I.B."/>
            <person name="McGettigan J.A."/>
            <person name="Micheletti S.J."/>
            <person name="Nasrallah M.E."/>
            <person name="Ortiz D."/>
            <person name="Piller C.R."/>
            <person name="Privatt S.R."/>
            <person name="Schneider S.L."/>
            <person name="Sharp S."/>
            <person name="Smith T.C."/>
            <person name="Stanton J.D."/>
            <person name="Ullery H.E."/>
            <person name="Wilson R.J."/>
            <person name="Serrano M.G."/>
            <person name="Buck G."/>
            <person name="Lee V."/>
            <person name="Wang Y."/>
            <person name="Carvalho R."/>
            <person name="Voegtly L."/>
            <person name="Shi R."/>
            <person name="Duckworth R."/>
            <person name="Johnson A."/>
            <person name="Loviza R."/>
            <person name="Walstead R."/>
            <person name="Shah Z."/>
            <person name="Kiflezghi M."/>
            <person name="Wade K."/>
            <person name="Ball S.L."/>
            <person name="Bradley K.W."/>
            <person name="Asai D.J."/>
            <person name="Bowman C.A."/>
            <person name="Russell D.A."/>
            <person name="Pope W.H."/>
            <person name="Jacobs-Sera D."/>
            <person name="Hendrix R.W."/>
            <person name="Hatfull G.F."/>
        </authorList>
    </citation>
    <scope>NUCLEOTIDE SEQUENCE</scope>
</reference>
<gene>
    <name evidence="4" type="ORF">g.4986</name>
</gene>
<feature type="compositionally biased region" description="Low complexity" evidence="2">
    <location>
        <begin position="967"/>
        <end position="980"/>
    </location>
</feature>
<feature type="compositionally biased region" description="Low complexity" evidence="2">
    <location>
        <begin position="792"/>
        <end position="815"/>
    </location>
</feature>
<dbReference type="PANTHER" id="PTHR10566:SF119">
    <property type="entry name" value="OS04G0640500 PROTEIN"/>
    <property type="match status" value="1"/>
</dbReference>
<evidence type="ECO:0000256" key="2">
    <source>
        <dbReference type="SAM" id="MobiDB-lite"/>
    </source>
</evidence>
<evidence type="ECO:0000259" key="3">
    <source>
        <dbReference type="Pfam" id="PF03109"/>
    </source>
</evidence>
<feature type="region of interest" description="Disordered" evidence="2">
    <location>
        <begin position="61"/>
        <end position="115"/>
    </location>
</feature>
<feature type="compositionally biased region" description="Polar residues" evidence="2">
    <location>
        <begin position="102"/>
        <end position="115"/>
    </location>
</feature>
<feature type="compositionally biased region" description="Low complexity" evidence="2">
    <location>
        <begin position="888"/>
        <end position="921"/>
    </location>
</feature>
<comment type="similarity">
    <text evidence="1">Belongs to the protein kinase superfamily. ADCK protein kinase family.</text>
</comment>
<dbReference type="InterPro" id="IPR004147">
    <property type="entry name" value="ABC1_dom"/>
</dbReference>
<name>A0A1D1ZT34_AUXPR</name>
<dbReference type="InterPro" id="IPR050154">
    <property type="entry name" value="UbiB_kinase"/>
</dbReference>
<feature type="region of interest" description="Disordered" evidence="2">
    <location>
        <begin position="785"/>
        <end position="826"/>
    </location>
</feature>
<dbReference type="Pfam" id="PF03109">
    <property type="entry name" value="ABC1"/>
    <property type="match status" value="1"/>
</dbReference>
<feature type="domain" description="ABC1 atypical kinase-like" evidence="3">
    <location>
        <begin position="213"/>
        <end position="451"/>
    </location>
</feature>
<dbReference type="InterPro" id="IPR011009">
    <property type="entry name" value="Kinase-like_dom_sf"/>
</dbReference>
<dbReference type="PANTHER" id="PTHR10566">
    <property type="entry name" value="CHAPERONE-ACTIVITY OF BC1 COMPLEX CABC1 -RELATED"/>
    <property type="match status" value="1"/>
</dbReference>
<dbReference type="CDD" id="cd05121">
    <property type="entry name" value="ABC1_ADCK3-like"/>
    <property type="match status" value="1"/>
</dbReference>
<dbReference type="EMBL" id="GDKF01008516">
    <property type="protein sequence ID" value="JAT70106.1"/>
    <property type="molecule type" value="Transcribed_RNA"/>
</dbReference>
<evidence type="ECO:0000256" key="1">
    <source>
        <dbReference type="ARBA" id="ARBA00009670"/>
    </source>
</evidence>
<feature type="non-terminal residue" evidence="4">
    <location>
        <position position="1"/>
    </location>
</feature>
<dbReference type="SUPFAM" id="SSF56112">
    <property type="entry name" value="Protein kinase-like (PK-like)"/>
    <property type="match status" value="1"/>
</dbReference>